<proteinExistence type="predicted"/>
<protein>
    <submittedName>
        <fullName evidence="2">Uncharacterized protein</fullName>
    </submittedName>
</protein>
<dbReference type="Proteomes" id="UP000722791">
    <property type="component" value="Unassembled WGS sequence"/>
</dbReference>
<evidence type="ECO:0000313" key="2">
    <source>
        <dbReference type="EMBL" id="GIL80912.1"/>
    </source>
</evidence>
<dbReference type="OrthoDB" id="550810at2759"/>
<keyword evidence="4" id="KW-1185">Reference proteome</keyword>
<feature type="region of interest" description="Disordered" evidence="1">
    <location>
        <begin position="512"/>
        <end position="537"/>
    </location>
</feature>
<evidence type="ECO:0000256" key="1">
    <source>
        <dbReference type="SAM" id="MobiDB-lite"/>
    </source>
</evidence>
<reference evidence="2" key="1">
    <citation type="journal article" date="2021" name="Proc. Natl. Acad. Sci. U.S.A.">
        <title>Three genomes in the algal genus Volvox reveal the fate of a haploid sex-determining region after a transition to homothallism.</title>
        <authorList>
            <person name="Yamamoto K."/>
            <person name="Hamaji T."/>
            <person name="Kawai-Toyooka H."/>
            <person name="Matsuzaki R."/>
            <person name="Takahashi F."/>
            <person name="Nishimura Y."/>
            <person name="Kawachi M."/>
            <person name="Noguchi H."/>
            <person name="Minakuchi Y."/>
            <person name="Umen J.G."/>
            <person name="Toyoda A."/>
            <person name="Nozaki H."/>
        </authorList>
    </citation>
    <scope>NUCLEOTIDE SEQUENCE</scope>
    <source>
        <strain evidence="3">NIES-3785</strain>
        <strain evidence="2">NIES-3786</strain>
    </source>
</reference>
<evidence type="ECO:0000313" key="4">
    <source>
        <dbReference type="Proteomes" id="UP000747110"/>
    </source>
</evidence>
<comment type="caution">
    <text evidence="2">The sequence shown here is derived from an EMBL/GenBank/DDBJ whole genome shotgun (WGS) entry which is preliminary data.</text>
</comment>
<accession>A0A8J4CDX4</accession>
<feature type="region of interest" description="Disordered" evidence="1">
    <location>
        <begin position="425"/>
        <end position="499"/>
    </location>
</feature>
<name>A0A8J4CDX4_9CHLO</name>
<evidence type="ECO:0000313" key="3">
    <source>
        <dbReference type="EMBL" id="GIM04887.1"/>
    </source>
</evidence>
<dbReference type="EMBL" id="BNCP01000020">
    <property type="protein sequence ID" value="GIL80912.1"/>
    <property type="molecule type" value="Genomic_DNA"/>
</dbReference>
<organism evidence="2 4">
    <name type="scientific">Volvox reticuliferus</name>
    <dbReference type="NCBI Taxonomy" id="1737510"/>
    <lineage>
        <taxon>Eukaryota</taxon>
        <taxon>Viridiplantae</taxon>
        <taxon>Chlorophyta</taxon>
        <taxon>core chlorophytes</taxon>
        <taxon>Chlorophyceae</taxon>
        <taxon>CS clade</taxon>
        <taxon>Chlamydomonadales</taxon>
        <taxon>Volvocaceae</taxon>
        <taxon>Volvox</taxon>
    </lineage>
</organism>
<dbReference type="EMBL" id="BNCQ01000017">
    <property type="protein sequence ID" value="GIM04887.1"/>
    <property type="molecule type" value="Genomic_DNA"/>
</dbReference>
<feature type="region of interest" description="Disordered" evidence="1">
    <location>
        <begin position="683"/>
        <end position="702"/>
    </location>
</feature>
<gene>
    <name evidence="2" type="ORF">Vretifemale_9892</name>
    <name evidence="3" type="ORF">Vretimale_9383</name>
</gene>
<dbReference type="AlphaFoldDB" id="A0A8J4CDX4"/>
<sequence length="702" mass="71645">MHGNEKAKAKTLATASTLQKVVCPAPERDPQEILSHGWRKVGEQKKVTNRLANGHPDRGVGFTARDSFVESHGHPNRQTGRQVLDKMFGHMRPHHIITPSAVLRSEEEELENGLGCQAARLAFFRPAIGPVLSNLPPSTQPQADTPAAVAVGEDAGVVAGVASPVIPSSPLCRTDTSHGHGAAAIKAQGSGSGGLDVSSADLAAGDQAEDINRSMSSWKLGKNDSSSPQGSLRRYGTAAVAAQLIRHELNLRRTASGTDSPSRTFGSGGVSAPMAFANCRTLSPHPERRGALPAVIRSYPSDSGAVIGAQCPMPGPELARLPAAAGAIASPSAAAGRGCVTAGAALPGRRRASISGDTSLPAIGNPCRAPAARARRASLTGGDIPGPAATIFRLPRRISLTGLDGSAGGGRSGSMPQLVRVSNSGMQHAGGNGRGSSPMRMTSRGAGFGGIRPDPHDSPNSLSPGALPATRGIPLAGSDNSSQAHGNLGGSFRAGPADGPAAAAVAQLGLTVPTPDHHSSVAGGSGGGMGSPSTVNPAVPLSGLENLAGTGLGDAISQLRNIRMGAGSGGAKESRERKVEPGLAGVVPVQLLPVPLPPLDNWQVFSKQGPELDPCKGIRLVDTANYVLPRHSAEVGLQVRMAQHQAAMRELVKVEGAPMSETEMEAAKLLGRLERSGARHRNFGTMESMGSSGQPAGEVDLG</sequence>
<dbReference type="Proteomes" id="UP000747110">
    <property type="component" value="Unassembled WGS sequence"/>
</dbReference>